<comment type="similarity">
    <text evidence="13">Belongs to the LpxK family.</text>
</comment>
<dbReference type="EC" id="2.7.1.130" evidence="3 13"/>
<evidence type="ECO:0000256" key="6">
    <source>
        <dbReference type="ARBA" id="ARBA00022556"/>
    </source>
</evidence>
<dbReference type="GO" id="GO:0005886">
    <property type="term" value="C:plasma membrane"/>
    <property type="evidence" value="ECO:0007669"/>
    <property type="project" value="TreeGrafter"/>
</dbReference>
<evidence type="ECO:0000256" key="10">
    <source>
        <dbReference type="ARBA" id="ARBA00022840"/>
    </source>
</evidence>
<dbReference type="EMBL" id="JACCCW010000001">
    <property type="protein sequence ID" value="NYF79307.1"/>
    <property type="molecule type" value="Genomic_DNA"/>
</dbReference>
<dbReference type="SUPFAM" id="SSF52540">
    <property type="entry name" value="P-loop containing nucleoside triphosphate hydrolases"/>
    <property type="match status" value="1"/>
</dbReference>
<dbReference type="HAMAP" id="MF_00409">
    <property type="entry name" value="LpxK"/>
    <property type="match status" value="1"/>
</dbReference>
<evidence type="ECO:0000256" key="13">
    <source>
        <dbReference type="HAMAP-Rule" id="MF_00409"/>
    </source>
</evidence>
<evidence type="ECO:0000256" key="4">
    <source>
        <dbReference type="ARBA" id="ARBA00016436"/>
    </source>
</evidence>
<keyword evidence="5 13" id="KW-0444">Lipid biosynthesis</keyword>
<keyword evidence="7 13" id="KW-0808">Transferase</keyword>
<evidence type="ECO:0000256" key="3">
    <source>
        <dbReference type="ARBA" id="ARBA00012071"/>
    </source>
</evidence>
<comment type="pathway">
    <text evidence="2 13">Glycolipid biosynthesis; lipid IV(A) biosynthesis; lipid IV(A) from (3R)-3-hydroxytetradecanoyl-[acyl-carrier-protein] and UDP-N-acetyl-alpha-D-glucosamine: step 6/6.</text>
</comment>
<organism evidence="14 15">
    <name type="scientific">Granulicella arctica</name>
    <dbReference type="NCBI Taxonomy" id="940613"/>
    <lineage>
        <taxon>Bacteria</taxon>
        <taxon>Pseudomonadati</taxon>
        <taxon>Acidobacteriota</taxon>
        <taxon>Terriglobia</taxon>
        <taxon>Terriglobales</taxon>
        <taxon>Acidobacteriaceae</taxon>
        <taxon>Granulicella</taxon>
    </lineage>
</organism>
<dbReference type="AlphaFoldDB" id="A0A7Y9PGA9"/>
<evidence type="ECO:0000256" key="2">
    <source>
        <dbReference type="ARBA" id="ARBA00004870"/>
    </source>
</evidence>
<evidence type="ECO:0000313" key="14">
    <source>
        <dbReference type="EMBL" id="NYF79307.1"/>
    </source>
</evidence>
<dbReference type="InterPro" id="IPR003758">
    <property type="entry name" value="LpxK"/>
</dbReference>
<dbReference type="Pfam" id="PF02606">
    <property type="entry name" value="LpxK"/>
    <property type="match status" value="1"/>
</dbReference>
<comment type="catalytic activity">
    <reaction evidence="13">
        <text>a lipid A disaccharide + ATP = a lipid IVA + ADP + H(+)</text>
        <dbReference type="Rhea" id="RHEA:67840"/>
        <dbReference type="ChEBI" id="CHEBI:15378"/>
        <dbReference type="ChEBI" id="CHEBI:30616"/>
        <dbReference type="ChEBI" id="CHEBI:176343"/>
        <dbReference type="ChEBI" id="CHEBI:176425"/>
        <dbReference type="ChEBI" id="CHEBI:456216"/>
        <dbReference type="EC" id="2.7.1.130"/>
    </reaction>
</comment>
<keyword evidence="15" id="KW-1185">Reference proteome</keyword>
<accession>A0A7Y9PGA9</accession>
<dbReference type="NCBIfam" id="TIGR00682">
    <property type="entry name" value="lpxK"/>
    <property type="match status" value="1"/>
</dbReference>
<dbReference type="GO" id="GO:0009245">
    <property type="term" value="P:lipid A biosynthetic process"/>
    <property type="evidence" value="ECO:0007669"/>
    <property type="project" value="UniProtKB-UniRule"/>
</dbReference>
<dbReference type="GO" id="GO:0009244">
    <property type="term" value="P:lipopolysaccharide core region biosynthetic process"/>
    <property type="evidence" value="ECO:0007669"/>
    <property type="project" value="TreeGrafter"/>
</dbReference>
<keyword evidence="11 13" id="KW-0443">Lipid metabolism</keyword>
<dbReference type="RefSeq" id="WP_179489464.1">
    <property type="nucleotide sequence ID" value="NZ_JACCCW010000001.1"/>
</dbReference>
<evidence type="ECO:0000256" key="1">
    <source>
        <dbReference type="ARBA" id="ARBA00002274"/>
    </source>
</evidence>
<comment type="function">
    <text evidence="1 13">Transfers the gamma-phosphate of ATP to the 4'-position of a tetraacyldisaccharide 1-phosphate intermediate (termed DS-1-P) to form tetraacyldisaccharide 1,4'-bis-phosphate (lipid IVA).</text>
</comment>
<evidence type="ECO:0000256" key="5">
    <source>
        <dbReference type="ARBA" id="ARBA00022516"/>
    </source>
</evidence>
<protein>
    <recommendedName>
        <fullName evidence="4 13">Tetraacyldisaccharide 4'-kinase</fullName>
        <ecNumber evidence="3 13">2.7.1.130</ecNumber>
    </recommendedName>
    <alternativeName>
        <fullName evidence="12 13">Lipid A 4'-kinase</fullName>
    </alternativeName>
</protein>
<evidence type="ECO:0000256" key="11">
    <source>
        <dbReference type="ARBA" id="ARBA00023098"/>
    </source>
</evidence>
<sequence length="324" mass="35378">MSVRRPLLLPLVPLYAAGLRLKRRLFSGEVRRLAHPVISVGSLSAGGAGKTPVVQALVELLVRHGYAVDVLSRGYGRGSGEVERVDPAGEAQRYGDEPLLIARRTGAPVYVGTDRYAAGLLAEREAISGKVVHLLDDGFQHRRLARSLDIVLLTQEDVEDCLLPAGNLREPLHRLQEAGAVVLREEEETALRPVVSMLAGETPVWVVRRRLELPVAGIPQRPVAFCGIARPEGFFAMLRAEGVIPTRTMAFGDHHAYGERDIDRLLEEAREAEADGFVTTEKDAVKISEAMRGWLERIGPVIVTRLGVAFLDEDAIVSRIAEAG</sequence>
<evidence type="ECO:0000256" key="7">
    <source>
        <dbReference type="ARBA" id="ARBA00022679"/>
    </source>
</evidence>
<name>A0A7Y9PGA9_9BACT</name>
<keyword evidence="6 13" id="KW-0441">Lipid A biosynthesis</keyword>
<reference evidence="14 15" key="1">
    <citation type="submission" date="2020-07" db="EMBL/GenBank/DDBJ databases">
        <title>Genomic Encyclopedia of Type Strains, Phase IV (KMG-V): Genome sequencing to study the core and pangenomes of soil and plant-associated prokaryotes.</title>
        <authorList>
            <person name="Whitman W."/>
        </authorList>
    </citation>
    <scope>NUCLEOTIDE SEQUENCE [LARGE SCALE GENOMIC DNA]</scope>
    <source>
        <strain evidence="14 15">X4EP2</strain>
    </source>
</reference>
<proteinExistence type="inferred from homology"/>
<evidence type="ECO:0000256" key="9">
    <source>
        <dbReference type="ARBA" id="ARBA00022777"/>
    </source>
</evidence>
<evidence type="ECO:0000313" key="15">
    <source>
        <dbReference type="Proteomes" id="UP000589520"/>
    </source>
</evidence>
<dbReference type="GO" id="GO:0005524">
    <property type="term" value="F:ATP binding"/>
    <property type="evidence" value="ECO:0007669"/>
    <property type="project" value="UniProtKB-UniRule"/>
</dbReference>
<evidence type="ECO:0000256" key="12">
    <source>
        <dbReference type="ARBA" id="ARBA00029757"/>
    </source>
</evidence>
<dbReference type="PANTHER" id="PTHR42724">
    <property type="entry name" value="TETRAACYLDISACCHARIDE 4'-KINASE"/>
    <property type="match status" value="1"/>
</dbReference>
<gene>
    <name evidence="13" type="primary">lpxK</name>
    <name evidence="14" type="ORF">HDF17_001594</name>
</gene>
<comment type="caution">
    <text evidence="14">The sequence shown here is derived from an EMBL/GenBank/DDBJ whole genome shotgun (WGS) entry which is preliminary data.</text>
</comment>
<dbReference type="UniPathway" id="UPA00359">
    <property type="reaction ID" value="UER00482"/>
</dbReference>
<keyword evidence="10 13" id="KW-0067">ATP-binding</keyword>
<dbReference type="PANTHER" id="PTHR42724:SF1">
    <property type="entry name" value="TETRAACYLDISACCHARIDE 4'-KINASE, MITOCHONDRIAL-RELATED"/>
    <property type="match status" value="1"/>
</dbReference>
<dbReference type="Proteomes" id="UP000589520">
    <property type="component" value="Unassembled WGS sequence"/>
</dbReference>
<keyword evidence="9 13" id="KW-0418">Kinase</keyword>
<dbReference type="GO" id="GO:0009029">
    <property type="term" value="F:lipid-A 4'-kinase activity"/>
    <property type="evidence" value="ECO:0007669"/>
    <property type="project" value="UniProtKB-UniRule"/>
</dbReference>
<feature type="binding site" evidence="13">
    <location>
        <begin position="44"/>
        <end position="51"/>
    </location>
    <ligand>
        <name>ATP</name>
        <dbReference type="ChEBI" id="CHEBI:30616"/>
    </ligand>
</feature>
<keyword evidence="8 13" id="KW-0547">Nucleotide-binding</keyword>
<dbReference type="InterPro" id="IPR027417">
    <property type="entry name" value="P-loop_NTPase"/>
</dbReference>
<evidence type="ECO:0000256" key="8">
    <source>
        <dbReference type="ARBA" id="ARBA00022741"/>
    </source>
</evidence>